<organism evidence="2 3">
    <name type="scientific">Sphingobacterium spiritivorum ATCC 33300</name>
    <dbReference type="NCBI Taxonomy" id="525372"/>
    <lineage>
        <taxon>Bacteria</taxon>
        <taxon>Pseudomonadati</taxon>
        <taxon>Bacteroidota</taxon>
        <taxon>Sphingobacteriia</taxon>
        <taxon>Sphingobacteriales</taxon>
        <taxon>Sphingobacteriaceae</taxon>
        <taxon>Sphingobacterium</taxon>
    </lineage>
</organism>
<evidence type="ECO:0000256" key="1">
    <source>
        <dbReference type="SAM" id="SignalP"/>
    </source>
</evidence>
<dbReference type="InterPro" id="IPR050952">
    <property type="entry name" value="TRIM-NHL_E3_ligases"/>
</dbReference>
<dbReference type="Proteomes" id="UP000006241">
    <property type="component" value="Unassembled WGS sequence"/>
</dbReference>
<gene>
    <name evidence="2" type="ORF">HMPREF0765_4776</name>
</gene>
<dbReference type="RefSeq" id="WP_003005051.1">
    <property type="nucleotide sequence ID" value="NZ_GG668630.1"/>
</dbReference>
<proteinExistence type="predicted"/>
<comment type="caution">
    <text evidence="2">The sequence shown here is derived from an EMBL/GenBank/DDBJ whole genome shotgun (WGS) entry which is preliminary data.</text>
</comment>
<sequence>MSNICRFLKCFLILFVLILAFSSCQKNEEKLNKEDIQLEYRLDLLDKQTVKINDNIKIVQQQNKISLEESKILLDINTGVNKLISGIRNNYSNMYNYKIQLTDELKMIDQNIGNAISVLSSPDIVNTLKQFTENLKEDKLLNNIMAKDVEYLTQFVTNFGSDIEFIKRGELNPTLDRPIEVIASKGDFGKQITVTWVNMPQATNYQLYRFSAVKNDYELIYEGNSNEFVDKSTVVPYTKVYYKVRIYNNPKSYSPFSDVVYGYLSGKNYSQYLFFGYEGNTPGLLGLILHLSTDQENNIYLSDDYNKWVQKFDSKGVFREIYHNGNSPRGSTFLKNGNAVITTTQTNTYVKIFDKNKNIVKQWGSYGTSDTQFQNIEQITVDDEDNIYLIDGTGNSVKKYDSNGNFLLKFTATIRTAQQTDGPYPMGITFMNGKIFVSSARNGLIRTYDKNGNFVSMWDTGSKYGNDLSSFDGKLYIACDGYIMKTDEKGEVREKIGETELKGRILSGLSVNKNGEVVVSDPYSRKIFVFKQI</sequence>
<dbReference type="Gene3D" id="2.120.10.30">
    <property type="entry name" value="TolB, C-terminal domain"/>
    <property type="match status" value="2"/>
</dbReference>
<dbReference type="EMBL" id="ACHB01000101">
    <property type="protein sequence ID" value="EEI89629.1"/>
    <property type="molecule type" value="Genomic_DNA"/>
</dbReference>
<dbReference type="PANTHER" id="PTHR24104">
    <property type="entry name" value="E3 UBIQUITIN-PROTEIN LIGASE NHLRC1-RELATED"/>
    <property type="match status" value="1"/>
</dbReference>
<evidence type="ECO:0000313" key="2">
    <source>
        <dbReference type="EMBL" id="EEI89629.1"/>
    </source>
</evidence>
<dbReference type="GO" id="GO:0008270">
    <property type="term" value="F:zinc ion binding"/>
    <property type="evidence" value="ECO:0007669"/>
    <property type="project" value="UniProtKB-KW"/>
</dbReference>
<name>C2G5C0_SPHSI</name>
<dbReference type="InterPro" id="IPR011042">
    <property type="entry name" value="6-blade_b-propeller_TolB-like"/>
</dbReference>
<dbReference type="AlphaFoldDB" id="C2G5C0"/>
<dbReference type="Gene3D" id="2.60.40.10">
    <property type="entry name" value="Immunoglobulins"/>
    <property type="match status" value="1"/>
</dbReference>
<dbReference type="PROSITE" id="PS51257">
    <property type="entry name" value="PROKAR_LIPOPROTEIN"/>
    <property type="match status" value="1"/>
</dbReference>
<dbReference type="SUPFAM" id="SSF101898">
    <property type="entry name" value="NHL repeat"/>
    <property type="match status" value="1"/>
</dbReference>
<keyword evidence="1" id="KW-0732">Signal</keyword>
<accession>C2G5C0</accession>
<evidence type="ECO:0000313" key="3">
    <source>
        <dbReference type="Proteomes" id="UP000006241"/>
    </source>
</evidence>
<protein>
    <submittedName>
        <fullName evidence="2">NHL repeat protein</fullName>
    </submittedName>
</protein>
<feature type="chain" id="PRO_5002914332" evidence="1">
    <location>
        <begin position="27"/>
        <end position="533"/>
    </location>
</feature>
<feature type="signal peptide" evidence="1">
    <location>
        <begin position="1"/>
        <end position="26"/>
    </location>
</feature>
<dbReference type="InterPro" id="IPR013783">
    <property type="entry name" value="Ig-like_fold"/>
</dbReference>
<reference evidence="2 3" key="1">
    <citation type="submission" date="2009-01" db="EMBL/GenBank/DDBJ databases">
        <authorList>
            <person name="Qin X."/>
            <person name="Bachman B."/>
            <person name="Battles P."/>
            <person name="Bell A."/>
            <person name="Bess C."/>
            <person name="Bickham C."/>
            <person name="Chaboub L."/>
            <person name="Chen D."/>
            <person name="Coyle M."/>
            <person name="Deiros D.R."/>
            <person name="Dinh H."/>
            <person name="Forbes L."/>
            <person name="Fowler G."/>
            <person name="Francisco L."/>
            <person name="Fu Q."/>
            <person name="Gubbala S."/>
            <person name="Hale W."/>
            <person name="Han Y."/>
            <person name="Hemphill L."/>
            <person name="Highlander S.K."/>
            <person name="Hirani K."/>
            <person name="Hogues M."/>
            <person name="Jackson L."/>
            <person name="Jakkamsetti A."/>
            <person name="Javaid M."/>
            <person name="Jiang H."/>
            <person name="Korchina V."/>
            <person name="Kovar C."/>
            <person name="Lara F."/>
            <person name="Lee S."/>
            <person name="Mata R."/>
            <person name="Mathew T."/>
            <person name="Moen C."/>
            <person name="Morales K."/>
            <person name="Munidasa M."/>
            <person name="Nazareth L."/>
            <person name="Ngo R."/>
            <person name="Nguyen L."/>
            <person name="Okwuonu G."/>
            <person name="Ongeri F."/>
            <person name="Patil S."/>
            <person name="Petrosino J."/>
            <person name="Pham C."/>
            <person name="Pham P."/>
            <person name="Pu L.-L."/>
            <person name="Puazo M."/>
            <person name="Raj R."/>
            <person name="Reid J."/>
            <person name="Rouhana J."/>
            <person name="Saada N."/>
            <person name="Shang Y."/>
            <person name="Simmons D."/>
            <person name="Thornton R."/>
            <person name="Warren J."/>
            <person name="Weissenberger G."/>
            <person name="Zhang J."/>
            <person name="Zhang L."/>
            <person name="Zhou C."/>
            <person name="Zhu D."/>
            <person name="Muzny D."/>
            <person name="Worley K."/>
            <person name="Gibbs R."/>
        </authorList>
    </citation>
    <scope>NUCLEOTIDE SEQUENCE [LARGE SCALE GENOMIC DNA]</scope>
    <source>
        <strain evidence="2 3">ATCC 33300</strain>
    </source>
</reference>
<dbReference type="PANTHER" id="PTHR24104:SF25">
    <property type="entry name" value="PROTEIN LIN-41"/>
    <property type="match status" value="1"/>
</dbReference>
<dbReference type="HOGENOM" id="CLU_510798_0_0_10"/>
<dbReference type="CDD" id="cd05819">
    <property type="entry name" value="NHL"/>
    <property type="match status" value="1"/>
</dbReference>